<proteinExistence type="predicted"/>
<sequence length="290" mass="31770">MRLLVIGGSGLVGTNIVEEAEAADIDVHATYHTTQSDHTGIQLDKTDPEQTATVIEDLEPDAVVDTAAFHAVDDCETARERAWRVNATGTRNAAVAADEVGAHFVYLSTDYVFPGNPTETPYVEDNPVSPLNYYAETKYAGERAARIADEATVLRTSVVYGLANENFVTWVFGELESGNEMQIVDDQVSTTTYAPDLARACVEVARGGDTGLYHAAGPVAQSRFEFTRQLAEVCGYDPTHVTPITTEEFGQEAPRPADGSLDSSRLYETIDYRFREPATAFEEMRERRAN</sequence>
<evidence type="ECO:0000313" key="3">
    <source>
        <dbReference type="Proteomes" id="UP000608662"/>
    </source>
</evidence>
<dbReference type="OrthoDB" id="4907at2157"/>
<dbReference type="Gene3D" id="3.40.50.720">
    <property type="entry name" value="NAD(P)-binding Rossmann-like Domain"/>
    <property type="match status" value="1"/>
</dbReference>
<dbReference type="PANTHER" id="PTHR10491">
    <property type="entry name" value="DTDP-4-DEHYDRORHAMNOSE REDUCTASE"/>
    <property type="match status" value="1"/>
</dbReference>
<dbReference type="CDD" id="cd05254">
    <property type="entry name" value="dTDP_HR_like_SDR_e"/>
    <property type="match status" value="1"/>
</dbReference>
<dbReference type="GO" id="GO:0008831">
    <property type="term" value="F:dTDP-4-dehydrorhamnose reductase activity"/>
    <property type="evidence" value="ECO:0007669"/>
    <property type="project" value="UniProtKB-EC"/>
</dbReference>
<dbReference type="EC" id="1.1.1.133" evidence="2"/>
<feature type="domain" description="RmlD-like substrate binding" evidence="1">
    <location>
        <begin position="1"/>
        <end position="284"/>
    </location>
</feature>
<dbReference type="EMBL" id="WOYG01000001">
    <property type="protein sequence ID" value="NLV08393.1"/>
    <property type="molecule type" value="Genomic_DNA"/>
</dbReference>
<gene>
    <name evidence="2" type="primary">rfbD</name>
    <name evidence="2" type="ORF">GOC74_00390</name>
</gene>
<protein>
    <submittedName>
        <fullName evidence="2">dTDP-4-dehydrorhamnose reductase</fullName>
        <ecNumber evidence="2">1.1.1.133</ecNumber>
    </submittedName>
</protein>
<dbReference type="SUPFAM" id="SSF51735">
    <property type="entry name" value="NAD(P)-binding Rossmann-fold domains"/>
    <property type="match status" value="1"/>
</dbReference>
<keyword evidence="2" id="KW-0560">Oxidoreductase</keyword>
<comment type="caution">
    <text evidence="2">The sequence shown here is derived from an EMBL/GenBank/DDBJ whole genome shotgun (WGS) entry which is preliminary data.</text>
</comment>
<dbReference type="AlphaFoldDB" id="A0A847TYL5"/>
<dbReference type="NCBIfam" id="TIGR01214">
    <property type="entry name" value="rmlD"/>
    <property type="match status" value="1"/>
</dbReference>
<organism evidence="2 3">
    <name type="scientific">Halomicrobium mukohataei</name>
    <dbReference type="NCBI Taxonomy" id="57705"/>
    <lineage>
        <taxon>Archaea</taxon>
        <taxon>Methanobacteriati</taxon>
        <taxon>Methanobacteriota</taxon>
        <taxon>Stenosarchaea group</taxon>
        <taxon>Halobacteria</taxon>
        <taxon>Halobacteriales</taxon>
        <taxon>Haloarculaceae</taxon>
        <taxon>Halomicrobium</taxon>
    </lineage>
</organism>
<name>A0A847TYL5_9EURY</name>
<dbReference type="Proteomes" id="UP000608662">
    <property type="component" value="Unassembled WGS sequence"/>
</dbReference>
<evidence type="ECO:0000259" key="1">
    <source>
        <dbReference type="Pfam" id="PF04321"/>
    </source>
</evidence>
<accession>A0A847TYL5</accession>
<reference evidence="2" key="1">
    <citation type="submission" date="2019-12" db="EMBL/GenBank/DDBJ databases">
        <title>Whole-genome sequence of Halomicrobium mukohataei pws1.</title>
        <authorList>
            <person name="Verma D.K."/>
            <person name="Gopal K."/>
            <person name="Prasad E.S."/>
        </authorList>
    </citation>
    <scope>NUCLEOTIDE SEQUENCE</scope>
    <source>
        <strain evidence="2">Pws1</strain>
    </source>
</reference>
<dbReference type="Pfam" id="PF04321">
    <property type="entry name" value="RmlD_sub_bind"/>
    <property type="match status" value="1"/>
</dbReference>
<dbReference type="InterPro" id="IPR029903">
    <property type="entry name" value="RmlD-like-bd"/>
</dbReference>
<dbReference type="InterPro" id="IPR036291">
    <property type="entry name" value="NAD(P)-bd_dom_sf"/>
</dbReference>
<evidence type="ECO:0000313" key="2">
    <source>
        <dbReference type="EMBL" id="NLV08393.1"/>
    </source>
</evidence>
<dbReference type="RefSeq" id="WP_170092428.1">
    <property type="nucleotide sequence ID" value="NZ_WOYG01000001.1"/>
</dbReference>
<dbReference type="InterPro" id="IPR005913">
    <property type="entry name" value="dTDP_dehydrorham_reduct"/>
</dbReference>
<dbReference type="PANTHER" id="PTHR10491:SF4">
    <property type="entry name" value="METHIONINE ADENOSYLTRANSFERASE 2 SUBUNIT BETA"/>
    <property type="match status" value="1"/>
</dbReference>